<reference evidence="8" key="1">
    <citation type="journal article" date="2019" name="Int. J. Syst. Evol. Microbiol.">
        <title>The Global Catalogue of Microorganisms (GCM) 10K type strain sequencing project: providing services to taxonomists for standard genome sequencing and annotation.</title>
        <authorList>
            <consortium name="The Broad Institute Genomics Platform"/>
            <consortium name="The Broad Institute Genome Sequencing Center for Infectious Disease"/>
            <person name="Wu L."/>
            <person name="Ma J."/>
        </authorList>
    </citation>
    <scope>NUCLEOTIDE SEQUENCE [LARGE SCALE GENOMIC DNA]</scope>
    <source>
        <strain evidence="8">KCTC 52165</strain>
    </source>
</reference>
<dbReference type="Pfam" id="PF12838">
    <property type="entry name" value="Fer4_7"/>
    <property type="match status" value="2"/>
</dbReference>
<feature type="compositionally biased region" description="Basic and acidic residues" evidence="5">
    <location>
        <begin position="663"/>
        <end position="680"/>
    </location>
</feature>
<comment type="caution">
    <text evidence="7">The sequence shown here is derived from an EMBL/GenBank/DDBJ whole genome shotgun (WGS) entry which is preliminary data.</text>
</comment>
<dbReference type="InterPro" id="IPR050572">
    <property type="entry name" value="Fe-S_Ferredoxin"/>
</dbReference>
<organism evidence="7 8">
    <name type="scientific">Aquamicrobium soli</name>
    <dbReference type="NCBI Taxonomy" id="1811518"/>
    <lineage>
        <taxon>Bacteria</taxon>
        <taxon>Pseudomonadati</taxon>
        <taxon>Pseudomonadota</taxon>
        <taxon>Alphaproteobacteria</taxon>
        <taxon>Hyphomicrobiales</taxon>
        <taxon>Phyllobacteriaceae</taxon>
        <taxon>Aquamicrobium</taxon>
    </lineage>
</organism>
<protein>
    <submittedName>
        <fullName evidence="7">4Fe-4S binding protein</fullName>
    </submittedName>
</protein>
<evidence type="ECO:0000256" key="3">
    <source>
        <dbReference type="ARBA" id="ARBA00023004"/>
    </source>
</evidence>
<evidence type="ECO:0000256" key="1">
    <source>
        <dbReference type="ARBA" id="ARBA00022485"/>
    </source>
</evidence>
<keyword evidence="1" id="KW-0004">4Fe-4S</keyword>
<dbReference type="PROSITE" id="PS00198">
    <property type="entry name" value="4FE4S_FER_1"/>
    <property type="match status" value="3"/>
</dbReference>
<keyword evidence="4" id="KW-0411">Iron-sulfur</keyword>
<dbReference type="SUPFAM" id="SSF54862">
    <property type="entry name" value="4Fe-4S ferredoxins"/>
    <property type="match status" value="1"/>
</dbReference>
<dbReference type="EMBL" id="JBHRTK010000010">
    <property type="protein sequence ID" value="MFC3206357.1"/>
    <property type="molecule type" value="Genomic_DNA"/>
</dbReference>
<evidence type="ECO:0000313" key="7">
    <source>
        <dbReference type="EMBL" id="MFC3206357.1"/>
    </source>
</evidence>
<dbReference type="PANTHER" id="PTHR43687">
    <property type="entry name" value="ADENYLYLSULFATE REDUCTASE, BETA SUBUNIT"/>
    <property type="match status" value="1"/>
</dbReference>
<accession>A0ABV7KAK4</accession>
<feature type="region of interest" description="Disordered" evidence="5">
    <location>
        <begin position="653"/>
        <end position="680"/>
    </location>
</feature>
<dbReference type="Gene3D" id="3.30.70.20">
    <property type="match status" value="2"/>
</dbReference>
<evidence type="ECO:0000313" key="8">
    <source>
        <dbReference type="Proteomes" id="UP001595583"/>
    </source>
</evidence>
<evidence type="ECO:0000256" key="5">
    <source>
        <dbReference type="SAM" id="MobiDB-lite"/>
    </source>
</evidence>
<gene>
    <name evidence="7" type="ORF">ACFOHJ_09070</name>
</gene>
<evidence type="ECO:0000256" key="4">
    <source>
        <dbReference type="ARBA" id="ARBA00023014"/>
    </source>
</evidence>
<feature type="domain" description="4Fe-4S ferredoxin-type" evidence="6">
    <location>
        <begin position="515"/>
        <end position="544"/>
    </location>
</feature>
<evidence type="ECO:0000256" key="2">
    <source>
        <dbReference type="ARBA" id="ARBA00022723"/>
    </source>
</evidence>
<proteinExistence type="predicted"/>
<dbReference type="InterPro" id="IPR017896">
    <property type="entry name" value="4Fe4S_Fe-S-bd"/>
</dbReference>
<dbReference type="InterPro" id="IPR017900">
    <property type="entry name" value="4Fe4S_Fe_S_CS"/>
</dbReference>
<feature type="domain" description="4Fe-4S ferredoxin-type" evidence="6">
    <location>
        <begin position="546"/>
        <end position="575"/>
    </location>
</feature>
<keyword evidence="3" id="KW-0408">Iron</keyword>
<evidence type="ECO:0000259" key="6">
    <source>
        <dbReference type="PROSITE" id="PS51379"/>
    </source>
</evidence>
<sequence length="680" mass="71822">MDPERSRTVFVCSCERTMPDFGNSVTRGCAHAEVRSGDQFCGAELDRVKSALGKGEAVTIACTQQAPLFLEVAQDAGFAGELVFANIREKAGWAREGAKAGPKAAALVAMAAEPVAAPATVTLTSSGVVLVYGRDEAAIEAGRQLAEGMDVTVLLTRPGDVTPDPVWDFPVVKGTVRNAQGYLGAFELTIDDFAIPSPSSRERLRFGPSRDGARSEADVILDLSGGTPLFPAHELRAGYVRADPADRAGLAGAITKAAALVGEFDKPRYIDFTADLCAHSRSHITGCTRCLDLCPTGAITPAGDHVAIDADICAGCGNCAAACPTGAAAYAFPDSQTLLRRLRTLLFTYRDAGGTDPVVLFHDGDHGEALIDALARFGPGLPANVLPVAVNEITQLGVEAWTAPVAWGAVAVRALCSAHAKHDLAGLARNVTIANLLGKALGYGADVGAVIEADDPDILAAALDRTAPQAAARKPATFLPLGDKRSLLKNSVIELYEAAPTPVACTQLPASAPFGGLDVDRDACTLCLSCVSACPTGALSDSEERPALYFDESICVQCGLCAATCPEKAIALRPQLDFEAWKAPRRVVKQEEPFRCIRCDTPFGTKSTVERIVAKLEGKHWMFAGDNARRLDVVRMCDKCRVEAVTNEGFDPYEAAPRPVPRTTDDYLRERTVSPGKLDG</sequence>
<feature type="domain" description="4Fe-4S ferredoxin-type" evidence="6">
    <location>
        <begin position="304"/>
        <end position="333"/>
    </location>
</feature>
<dbReference type="Proteomes" id="UP001595583">
    <property type="component" value="Unassembled WGS sequence"/>
</dbReference>
<dbReference type="RefSeq" id="WP_378220168.1">
    <property type="nucleotide sequence ID" value="NZ_JBHRTK010000010.1"/>
</dbReference>
<keyword evidence="8" id="KW-1185">Reference proteome</keyword>
<dbReference type="PROSITE" id="PS51379">
    <property type="entry name" value="4FE4S_FER_2"/>
    <property type="match status" value="3"/>
</dbReference>
<keyword evidence="2" id="KW-0479">Metal-binding</keyword>
<name>A0ABV7KAK4_9HYPH</name>
<dbReference type="PANTHER" id="PTHR43687:SF4">
    <property type="entry name" value="BLR5484 PROTEIN"/>
    <property type="match status" value="1"/>
</dbReference>